<keyword evidence="2 3" id="KW-0503">Monooxygenase</keyword>
<dbReference type="GO" id="GO:0016709">
    <property type="term" value="F:oxidoreductase activity, acting on paired donors, with incorporation or reduction of molecular oxygen, NAD(P)H as one donor, and incorporation of one atom of oxygen"/>
    <property type="evidence" value="ECO:0007669"/>
    <property type="project" value="InterPro"/>
</dbReference>
<dbReference type="Pfam" id="PF02332">
    <property type="entry name" value="Phenol_Hydrox"/>
    <property type="match status" value="1"/>
</dbReference>
<protein>
    <submittedName>
        <fullName evidence="3">Toluene monooxygenase</fullName>
    </submittedName>
</protein>
<proteinExistence type="predicted"/>
<dbReference type="SUPFAM" id="SSF47240">
    <property type="entry name" value="Ferritin-like"/>
    <property type="match status" value="1"/>
</dbReference>
<keyword evidence="4" id="KW-1185">Reference proteome</keyword>
<gene>
    <name evidence="3" type="ORF">DKG74_17305</name>
</gene>
<dbReference type="AlphaFoldDB" id="A0A317DWX3"/>
<dbReference type="InterPro" id="IPR009078">
    <property type="entry name" value="Ferritin-like_SF"/>
</dbReference>
<evidence type="ECO:0000313" key="4">
    <source>
        <dbReference type="Proteomes" id="UP000245461"/>
    </source>
</evidence>
<organism evidence="3 4">
    <name type="scientific">Zavarzinia aquatilis</name>
    <dbReference type="NCBI Taxonomy" id="2211142"/>
    <lineage>
        <taxon>Bacteria</taxon>
        <taxon>Pseudomonadati</taxon>
        <taxon>Pseudomonadota</taxon>
        <taxon>Alphaproteobacteria</taxon>
        <taxon>Rhodospirillales</taxon>
        <taxon>Zavarziniaceae</taxon>
        <taxon>Zavarzinia</taxon>
    </lineage>
</organism>
<dbReference type="RefSeq" id="WP_109907436.1">
    <property type="nucleotide sequence ID" value="NZ_QGLE01000012.1"/>
</dbReference>
<keyword evidence="1" id="KW-0560">Oxidoreductase</keyword>
<dbReference type="Proteomes" id="UP000245461">
    <property type="component" value="Unassembled WGS sequence"/>
</dbReference>
<comment type="caution">
    <text evidence="3">The sequence shown here is derived from an EMBL/GenBank/DDBJ whole genome shotgun (WGS) entry which is preliminary data.</text>
</comment>
<dbReference type="OrthoDB" id="9806768at2"/>
<dbReference type="InterPro" id="IPR012078">
    <property type="entry name" value="MP_mOase_hydro"/>
</dbReference>
<evidence type="ECO:0000313" key="3">
    <source>
        <dbReference type="EMBL" id="PWR19237.1"/>
    </source>
</evidence>
<evidence type="ECO:0000256" key="1">
    <source>
        <dbReference type="ARBA" id="ARBA00023002"/>
    </source>
</evidence>
<reference evidence="3 4" key="1">
    <citation type="submission" date="2018-05" db="EMBL/GenBank/DDBJ databases">
        <title>Zavarzinia sp. HR-AS.</title>
        <authorList>
            <person name="Lee Y."/>
            <person name="Jeon C.O."/>
        </authorList>
    </citation>
    <scope>NUCLEOTIDE SEQUENCE [LARGE SCALE GENOMIC DNA]</scope>
    <source>
        <strain evidence="3 4">HR-AS</strain>
    </source>
</reference>
<dbReference type="Gene3D" id="1.10.620.20">
    <property type="entry name" value="Ribonucleotide Reductase, subunit A"/>
    <property type="match status" value="1"/>
</dbReference>
<evidence type="ECO:0000256" key="2">
    <source>
        <dbReference type="ARBA" id="ARBA00023033"/>
    </source>
</evidence>
<dbReference type="PIRSF" id="PIRSF000040">
    <property type="entry name" value="MMOH_comp"/>
    <property type="match status" value="1"/>
</dbReference>
<accession>A0A317DWX3</accession>
<dbReference type="EMBL" id="QGLE01000012">
    <property type="protein sequence ID" value="PWR19237.1"/>
    <property type="molecule type" value="Genomic_DNA"/>
</dbReference>
<dbReference type="InterPro" id="IPR012348">
    <property type="entry name" value="RNR-like"/>
</dbReference>
<sequence length="335" mass="37688">MREGPVEQAKLKTWSALSGQRRKPSEYEAVAYDAHFLNDYAQPGKSGPALPSIGPDSFINRWYQKNLIESPLRHDDWLAFRDPEEVTYRRYNIIQEGQENYVAEILDRFSNEGHDTGLSAEWQTVLARLYTPSRFLHHTVQMASAYAATTTPASTISHCYAFQSADALRALSHVSYRTVELARCHGQAGFNEDERSHWETAPEWQGFRELMEKVLVTYEFGELFAALNLVAKPAIDEACLRQLGRAARRHDDSVLDLLSDAVLKDTARSRSWTQALVKFLGARDGNVPLLRGWIAKWEPLADQAIDAFCAGLPDGDRAAVAARQATRDFRAAMGL</sequence>
<name>A0A317DWX3_9PROT</name>
<dbReference type="InterPro" id="IPR003430">
    <property type="entry name" value="Phenol_Hydrox"/>
</dbReference>